<comment type="caution">
    <text evidence="2">The sequence shown here is derived from an EMBL/GenBank/DDBJ whole genome shotgun (WGS) entry which is preliminary data.</text>
</comment>
<sequence length="62" mass="6464">MWFAVVMTLITGIVGFERGVGGGLIGLAVGAVVYGSIFIVGAISRARAHDRLMGKRAARETS</sequence>
<keyword evidence="1" id="KW-1133">Transmembrane helix</keyword>
<keyword evidence="1" id="KW-0472">Membrane</keyword>
<protein>
    <submittedName>
        <fullName evidence="2">Uncharacterized protein</fullName>
    </submittedName>
</protein>
<reference evidence="3" key="1">
    <citation type="journal article" date="2014" name="Stand. Genomic Sci.">
        <title>Genome sequence of the exopolysaccharide-producing Salipiger mucosus type strain (DSM 16094(T)), a moderately halophilic member of the Roseobacter clade.</title>
        <authorList>
            <person name="Riedel T."/>
            <person name="Spring S."/>
            <person name="Fiebig A."/>
            <person name="Petersen J."/>
            <person name="Kyrpides N.C."/>
            <person name="Goker M."/>
            <person name="Klenk H.P."/>
        </authorList>
    </citation>
    <scope>NUCLEOTIDE SEQUENCE [LARGE SCALE GENOMIC DNA]</scope>
    <source>
        <strain evidence="3">DSM 16094</strain>
    </source>
</reference>
<feature type="transmembrane region" description="Helical" evidence="1">
    <location>
        <begin position="25"/>
        <end position="46"/>
    </location>
</feature>
<dbReference type="HOGENOM" id="CLU_2901654_0_0_5"/>
<gene>
    <name evidence="2" type="ORF">Salmuc_01349</name>
</gene>
<dbReference type="AlphaFoldDB" id="S9QTT3"/>
<dbReference type="EMBL" id="APVH01000012">
    <property type="protein sequence ID" value="EPX84776.1"/>
    <property type="molecule type" value="Genomic_DNA"/>
</dbReference>
<accession>S9QTT3</accession>
<dbReference type="Proteomes" id="UP000015347">
    <property type="component" value="Unassembled WGS sequence"/>
</dbReference>
<proteinExistence type="predicted"/>
<name>S9QTT3_9RHOB</name>
<evidence type="ECO:0000313" key="2">
    <source>
        <dbReference type="EMBL" id="EPX84776.1"/>
    </source>
</evidence>
<keyword evidence="3" id="KW-1185">Reference proteome</keyword>
<evidence type="ECO:0000256" key="1">
    <source>
        <dbReference type="SAM" id="Phobius"/>
    </source>
</evidence>
<organism evidence="2 3">
    <name type="scientific">Salipiger mucosus DSM 16094</name>
    <dbReference type="NCBI Taxonomy" id="1123237"/>
    <lineage>
        <taxon>Bacteria</taxon>
        <taxon>Pseudomonadati</taxon>
        <taxon>Pseudomonadota</taxon>
        <taxon>Alphaproteobacteria</taxon>
        <taxon>Rhodobacterales</taxon>
        <taxon>Roseobacteraceae</taxon>
        <taxon>Salipiger</taxon>
    </lineage>
</organism>
<keyword evidence="1" id="KW-0812">Transmembrane</keyword>
<evidence type="ECO:0000313" key="3">
    <source>
        <dbReference type="Proteomes" id="UP000015347"/>
    </source>
</evidence>